<protein>
    <submittedName>
        <fullName evidence="3">Uncharacterized protein</fullName>
    </submittedName>
</protein>
<dbReference type="EMBL" id="DF844078">
    <property type="protein sequence ID" value="GAT47866.1"/>
    <property type="molecule type" value="Genomic_DNA"/>
</dbReference>
<accession>A0ABQ0L9V6</accession>
<name>A0ABQ0L9V6_MYCCL</name>
<feature type="transmembrane region" description="Helical" evidence="2">
    <location>
        <begin position="112"/>
        <end position="136"/>
    </location>
</feature>
<organism evidence="3 4">
    <name type="scientific">Mycena chlorophos</name>
    <name type="common">Agaric fungus</name>
    <name type="synonym">Agaricus chlorophos</name>
    <dbReference type="NCBI Taxonomy" id="658473"/>
    <lineage>
        <taxon>Eukaryota</taxon>
        <taxon>Fungi</taxon>
        <taxon>Dikarya</taxon>
        <taxon>Basidiomycota</taxon>
        <taxon>Agaricomycotina</taxon>
        <taxon>Agaricomycetes</taxon>
        <taxon>Agaricomycetidae</taxon>
        <taxon>Agaricales</taxon>
        <taxon>Marasmiineae</taxon>
        <taxon>Mycenaceae</taxon>
        <taxon>Mycena</taxon>
    </lineage>
</organism>
<feature type="region of interest" description="Disordered" evidence="1">
    <location>
        <begin position="1"/>
        <end position="24"/>
    </location>
</feature>
<dbReference type="Proteomes" id="UP000815677">
    <property type="component" value="Unassembled WGS sequence"/>
</dbReference>
<feature type="transmembrane region" description="Helical" evidence="2">
    <location>
        <begin position="399"/>
        <end position="419"/>
    </location>
</feature>
<keyword evidence="2" id="KW-1133">Transmembrane helix</keyword>
<evidence type="ECO:0000313" key="4">
    <source>
        <dbReference type="Proteomes" id="UP000815677"/>
    </source>
</evidence>
<feature type="transmembrane region" description="Helical" evidence="2">
    <location>
        <begin position="77"/>
        <end position="100"/>
    </location>
</feature>
<feature type="transmembrane region" description="Helical" evidence="2">
    <location>
        <begin position="142"/>
        <end position="165"/>
    </location>
</feature>
<sequence length="522" mass="57613">MSSPTPTFFSPRLAPRITPPPQAQPPEELVVEIYTTLVIQNFEHLYHGAALPDDSSFYTAIPDGTLLAAPYLADLRLAFTSLMVTAIIATLFARNIIVCIDYLRRANVKRRTLFYLLLLSQLLSFGLVPVVVSFFYSSLDCTTVLSAAGAATGLSLALLMSGVLGLKAYRCLENSRIVLSILILFFGASSSLLVFHLENARGHRRLSAGCSGFDLNPVFLRAYVFVQLAHSFFLSCCFFLAVWRSRGSPAARGRLSCRVSFMDDEPDIKFGRRTWWNQLLGRGKSSLIPVPPPPLPPAEVSSCNASSKEHTGSTRPSTFSRRDVTNPIPEQPLVRRPASPVPSRAVSSILRFIPRVGLFHEVMKDELLYTTTITFTTFILALCVVLASKLENCLDIGGWLELNASVISVLVIHSFGRVVRRHERDVLLQSSAIYWPENRSPFSRRVGSPQLRFAMPEDRFSDVGAVPISRDSLASWSSDDFEPKSPIPAISRAQSVSLVPSPFADPVPYRGQPAASFEEKSV</sequence>
<reference evidence="3" key="1">
    <citation type="submission" date="2014-09" db="EMBL/GenBank/DDBJ databases">
        <title>Genome sequence of the luminous mushroom Mycena chlorophos for searching fungal bioluminescence genes.</title>
        <authorList>
            <person name="Tanaka Y."/>
            <person name="Kasuga D."/>
            <person name="Oba Y."/>
            <person name="Hase S."/>
            <person name="Sato K."/>
            <person name="Oba Y."/>
            <person name="Sakakibara Y."/>
        </authorList>
    </citation>
    <scope>NUCLEOTIDE SEQUENCE</scope>
</reference>
<keyword evidence="2" id="KW-0812">Transmembrane</keyword>
<proteinExistence type="predicted"/>
<evidence type="ECO:0000313" key="3">
    <source>
        <dbReference type="EMBL" id="GAT47866.1"/>
    </source>
</evidence>
<evidence type="ECO:0000256" key="1">
    <source>
        <dbReference type="SAM" id="MobiDB-lite"/>
    </source>
</evidence>
<keyword evidence="2" id="KW-0472">Membrane</keyword>
<feature type="transmembrane region" description="Helical" evidence="2">
    <location>
        <begin position="222"/>
        <end position="243"/>
    </location>
</feature>
<feature type="transmembrane region" description="Helical" evidence="2">
    <location>
        <begin position="177"/>
        <end position="197"/>
    </location>
</feature>
<feature type="region of interest" description="Disordered" evidence="1">
    <location>
        <begin position="289"/>
        <end position="340"/>
    </location>
</feature>
<evidence type="ECO:0000256" key="2">
    <source>
        <dbReference type="SAM" id="Phobius"/>
    </source>
</evidence>
<gene>
    <name evidence="3" type="ORF">MCHLO_05308</name>
</gene>
<feature type="transmembrane region" description="Helical" evidence="2">
    <location>
        <begin position="367"/>
        <end position="387"/>
    </location>
</feature>
<keyword evidence="4" id="KW-1185">Reference proteome</keyword>